<dbReference type="GO" id="GO:0006352">
    <property type="term" value="P:DNA-templated transcription initiation"/>
    <property type="evidence" value="ECO:0007669"/>
    <property type="project" value="InterPro"/>
</dbReference>
<protein>
    <recommendedName>
        <fullName evidence="1">RNA polymerase sigma factor 70 region 4 type 2 domain-containing protein</fullName>
    </recommendedName>
</protein>
<dbReference type="GO" id="GO:0016987">
    <property type="term" value="F:sigma factor activity"/>
    <property type="evidence" value="ECO:0007669"/>
    <property type="project" value="InterPro"/>
</dbReference>
<name>A0A3E3E5S8_9FIRM</name>
<dbReference type="InterPro" id="IPR013249">
    <property type="entry name" value="RNA_pol_sigma70_r4_t2"/>
</dbReference>
<evidence type="ECO:0000313" key="3">
    <source>
        <dbReference type="Proteomes" id="UP000260721"/>
    </source>
</evidence>
<evidence type="ECO:0000313" key="2">
    <source>
        <dbReference type="EMBL" id="RGD77168.1"/>
    </source>
</evidence>
<dbReference type="SUPFAM" id="SSF88659">
    <property type="entry name" value="Sigma3 and sigma4 domains of RNA polymerase sigma factors"/>
    <property type="match status" value="1"/>
</dbReference>
<gene>
    <name evidence="2" type="ORF">DXC78_04395</name>
</gene>
<dbReference type="Proteomes" id="UP000260721">
    <property type="component" value="Unassembled WGS sequence"/>
</dbReference>
<evidence type="ECO:0000259" key="1">
    <source>
        <dbReference type="Pfam" id="PF08281"/>
    </source>
</evidence>
<reference evidence="2 3" key="1">
    <citation type="submission" date="2018-08" db="EMBL/GenBank/DDBJ databases">
        <title>A genome reference for cultivated species of the human gut microbiota.</title>
        <authorList>
            <person name="Zou Y."/>
            <person name="Xue W."/>
            <person name="Luo G."/>
        </authorList>
    </citation>
    <scope>NUCLEOTIDE SEQUENCE [LARGE SCALE GENOMIC DNA]</scope>
    <source>
        <strain evidence="2 3">TF08-11</strain>
    </source>
</reference>
<dbReference type="Pfam" id="PF08281">
    <property type="entry name" value="Sigma70_r4_2"/>
    <property type="match status" value="1"/>
</dbReference>
<feature type="domain" description="RNA polymerase sigma factor 70 region 4 type 2" evidence="1">
    <location>
        <begin position="99"/>
        <end position="138"/>
    </location>
</feature>
<sequence length="141" mass="17272">MKKKNYELENEFNEWKDKEDQQLRELNYPEEKIASLRKFDHDLFVNKARRQQRKEQITADAFFIAIPTYDKKDINTFMDLLDIVESESLFMMLKNTDKQLQQIILMKYYGYEIEEISKLLNIKPDTIYKKIQRFKEKMNKN</sequence>
<comment type="caution">
    <text evidence="2">The sequence shown here is derived from an EMBL/GenBank/DDBJ whole genome shotgun (WGS) entry which is preliminary data.</text>
</comment>
<dbReference type="AlphaFoldDB" id="A0A3E3E5S8"/>
<accession>A0A3E3E5S8</accession>
<dbReference type="GO" id="GO:0003677">
    <property type="term" value="F:DNA binding"/>
    <property type="evidence" value="ECO:0007669"/>
    <property type="project" value="InterPro"/>
</dbReference>
<proteinExistence type="predicted"/>
<dbReference type="InterPro" id="IPR013324">
    <property type="entry name" value="RNA_pol_sigma_r3/r4-like"/>
</dbReference>
<dbReference type="EMBL" id="QUSK01000007">
    <property type="protein sequence ID" value="RGD77168.1"/>
    <property type="molecule type" value="Genomic_DNA"/>
</dbReference>
<dbReference type="RefSeq" id="WP_117445888.1">
    <property type="nucleotide sequence ID" value="NZ_JBFBOW010000018.1"/>
</dbReference>
<organism evidence="2 3">
    <name type="scientific">Faecalicoccus pleomorphus</name>
    <dbReference type="NCBI Taxonomy" id="1323"/>
    <lineage>
        <taxon>Bacteria</taxon>
        <taxon>Bacillati</taxon>
        <taxon>Bacillota</taxon>
        <taxon>Erysipelotrichia</taxon>
        <taxon>Erysipelotrichales</taxon>
        <taxon>Erysipelotrichaceae</taxon>
        <taxon>Faecalicoccus</taxon>
    </lineage>
</organism>